<dbReference type="InterPro" id="IPR020904">
    <property type="entry name" value="Sc_DH/Rdtase_CS"/>
</dbReference>
<dbReference type="PANTHER" id="PTHR42760">
    <property type="entry name" value="SHORT-CHAIN DEHYDROGENASES/REDUCTASES FAMILY MEMBER"/>
    <property type="match status" value="1"/>
</dbReference>
<sequence>MTPTPDSGVAIVTGAASGLGAAVAVALRTAGWRVAGFDLRSSDTALSVEVDVTDAAALSAAAARVTQELGPADALVTVAGIYEELPLESITDERWDRMLAVNIGGTVKTCAAVLPQMLERRSGAIVTISSDLGLGGSQGDAHYAATKGAIVGFSRSLALELEGSGVFVNTVAPGAADTPMLAADSPWRAESFLATLPAGRLVRPAEIAAAVLFFLEVGSACVGQVVSPNAGATI</sequence>
<dbReference type="SUPFAM" id="SSF51735">
    <property type="entry name" value="NAD(P)-binding Rossmann-fold domains"/>
    <property type="match status" value="1"/>
</dbReference>
<dbReference type="FunFam" id="3.40.50.720:FF:000084">
    <property type="entry name" value="Short-chain dehydrogenase reductase"/>
    <property type="match status" value="1"/>
</dbReference>
<dbReference type="EMBL" id="SOHQ01000008">
    <property type="protein sequence ID" value="TFD81448.1"/>
    <property type="molecule type" value="Genomic_DNA"/>
</dbReference>
<keyword evidence="5" id="KW-1185">Reference proteome</keyword>
<dbReference type="PROSITE" id="PS00061">
    <property type="entry name" value="ADH_SHORT"/>
    <property type="match status" value="1"/>
</dbReference>
<comment type="similarity">
    <text evidence="1 3">Belongs to the short-chain dehydrogenases/reductases (SDR) family.</text>
</comment>
<dbReference type="AlphaFoldDB" id="A0A4Y8KU26"/>
<proteinExistence type="inferred from homology"/>
<accession>A0A4Y8KU26</accession>
<dbReference type="PANTHER" id="PTHR42760:SF135">
    <property type="entry name" value="BLL7886 PROTEIN"/>
    <property type="match status" value="1"/>
</dbReference>
<evidence type="ECO:0000256" key="2">
    <source>
        <dbReference type="ARBA" id="ARBA00023002"/>
    </source>
</evidence>
<evidence type="ECO:0000313" key="4">
    <source>
        <dbReference type="EMBL" id="TFD81448.1"/>
    </source>
</evidence>
<dbReference type="InterPro" id="IPR002347">
    <property type="entry name" value="SDR_fam"/>
</dbReference>
<name>A0A4Y8KU26_9MICO</name>
<organism evidence="4 5">
    <name type="scientific">Cryobacterium psychrophilum</name>
    <dbReference type="NCBI Taxonomy" id="41988"/>
    <lineage>
        <taxon>Bacteria</taxon>
        <taxon>Bacillati</taxon>
        <taxon>Actinomycetota</taxon>
        <taxon>Actinomycetes</taxon>
        <taxon>Micrococcales</taxon>
        <taxon>Microbacteriaceae</taxon>
        <taxon>Cryobacterium</taxon>
    </lineage>
</organism>
<dbReference type="GO" id="GO:0016616">
    <property type="term" value="F:oxidoreductase activity, acting on the CH-OH group of donors, NAD or NADP as acceptor"/>
    <property type="evidence" value="ECO:0007669"/>
    <property type="project" value="TreeGrafter"/>
</dbReference>
<dbReference type="CDD" id="cd05233">
    <property type="entry name" value="SDR_c"/>
    <property type="match status" value="1"/>
</dbReference>
<dbReference type="PRINTS" id="PR00081">
    <property type="entry name" value="GDHRDH"/>
</dbReference>
<dbReference type="GO" id="GO:0030497">
    <property type="term" value="P:fatty acid elongation"/>
    <property type="evidence" value="ECO:0007669"/>
    <property type="project" value="TreeGrafter"/>
</dbReference>
<gene>
    <name evidence="4" type="ORF">E3T53_03025</name>
</gene>
<evidence type="ECO:0000313" key="5">
    <source>
        <dbReference type="Proteomes" id="UP000298218"/>
    </source>
</evidence>
<dbReference type="RefSeq" id="WP_134172367.1">
    <property type="nucleotide sequence ID" value="NZ_SODI01000001.1"/>
</dbReference>
<reference evidence="4 5" key="1">
    <citation type="submission" date="2019-03" db="EMBL/GenBank/DDBJ databases">
        <title>Genomics of glacier-inhabiting Cryobacterium strains.</title>
        <authorList>
            <person name="Liu Q."/>
            <person name="Xin Y.-H."/>
        </authorList>
    </citation>
    <scope>NUCLEOTIDE SEQUENCE [LARGE SCALE GENOMIC DNA]</scope>
    <source>
        <strain evidence="4 5">CGMCC 1.4292</strain>
    </source>
</reference>
<keyword evidence="2" id="KW-0560">Oxidoreductase</keyword>
<dbReference type="Gene3D" id="3.40.50.720">
    <property type="entry name" value="NAD(P)-binding Rossmann-like Domain"/>
    <property type="match status" value="1"/>
</dbReference>
<evidence type="ECO:0000256" key="1">
    <source>
        <dbReference type="ARBA" id="ARBA00006484"/>
    </source>
</evidence>
<comment type="caution">
    <text evidence="4">The sequence shown here is derived from an EMBL/GenBank/DDBJ whole genome shotgun (WGS) entry which is preliminary data.</text>
</comment>
<dbReference type="Proteomes" id="UP000298218">
    <property type="component" value="Unassembled WGS sequence"/>
</dbReference>
<dbReference type="Pfam" id="PF00106">
    <property type="entry name" value="adh_short"/>
    <property type="match status" value="1"/>
</dbReference>
<dbReference type="OrthoDB" id="286404at2"/>
<dbReference type="InterPro" id="IPR036291">
    <property type="entry name" value="NAD(P)-bd_dom_sf"/>
</dbReference>
<dbReference type="PRINTS" id="PR00080">
    <property type="entry name" value="SDRFAMILY"/>
</dbReference>
<protein>
    <submittedName>
        <fullName evidence="4">SDR family oxidoreductase</fullName>
    </submittedName>
</protein>
<evidence type="ECO:0000256" key="3">
    <source>
        <dbReference type="RuleBase" id="RU000363"/>
    </source>
</evidence>